<evidence type="ECO:0000313" key="3">
    <source>
        <dbReference type="Proteomes" id="UP001295444"/>
    </source>
</evidence>
<dbReference type="EMBL" id="OW240919">
    <property type="protein sequence ID" value="CAH2311147.1"/>
    <property type="molecule type" value="Genomic_DNA"/>
</dbReference>
<sequence>MAETTWRATQPREPLDVPTSPDTIQADYQLGMSGNRRYAKIPQAREEQHRYPTCRRRLNPKWDNAARP</sequence>
<evidence type="ECO:0000313" key="2">
    <source>
        <dbReference type="EMBL" id="CAH2311147.1"/>
    </source>
</evidence>
<keyword evidence="3" id="KW-1185">Reference proteome</keyword>
<reference evidence="2" key="1">
    <citation type="submission" date="2022-03" db="EMBL/GenBank/DDBJ databases">
        <authorList>
            <person name="Alioto T."/>
            <person name="Alioto T."/>
            <person name="Gomez Garrido J."/>
        </authorList>
    </citation>
    <scope>NUCLEOTIDE SEQUENCE</scope>
</reference>
<feature type="region of interest" description="Disordered" evidence="1">
    <location>
        <begin position="42"/>
        <end position="68"/>
    </location>
</feature>
<proteinExistence type="predicted"/>
<gene>
    <name evidence="2" type="ORF">PECUL_23A035608</name>
</gene>
<accession>A0AAD1ST80</accession>
<name>A0AAD1ST80_PELCU</name>
<evidence type="ECO:0000256" key="1">
    <source>
        <dbReference type="SAM" id="MobiDB-lite"/>
    </source>
</evidence>
<organism evidence="2 3">
    <name type="scientific">Pelobates cultripes</name>
    <name type="common">Western spadefoot toad</name>
    <dbReference type="NCBI Taxonomy" id="61616"/>
    <lineage>
        <taxon>Eukaryota</taxon>
        <taxon>Metazoa</taxon>
        <taxon>Chordata</taxon>
        <taxon>Craniata</taxon>
        <taxon>Vertebrata</taxon>
        <taxon>Euteleostomi</taxon>
        <taxon>Amphibia</taxon>
        <taxon>Batrachia</taxon>
        <taxon>Anura</taxon>
        <taxon>Pelobatoidea</taxon>
        <taxon>Pelobatidae</taxon>
        <taxon>Pelobates</taxon>
    </lineage>
</organism>
<protein>
    <submittedName>
        <fullName evidence="2">Uncharacterized protein</fullName>
    </submittedName>
</protein>
<feature type="region of interest" description="Disordered" evidence="1">
    <location>
        <begin position="1"/>
        <end position="22"/>
    </location>
</feature>
<dbReference type="Proteomes" id="UP001295444">
    <property type="component" value="Chromosome 08"/>
</dbReference>
<dbReference type="AlphaFoldDB" id="A0AAD1ST80"/>